<name>A0ABS8T821_DATST</name>
<keyword evidence="2" id="KW-1185">Reference proteome</keyword>
<sequence>MASFWLMDRFRWSLAFEIWKERRISGIWKTTGQHLLNTEMHVEAFMAEGHPPVVEDLQGFIAEVTSQDPSTNQKLREFGVVIGFQFDKERARLTAERNQLMIDRARVRNQLELALNRETRMGCEHYTAGTYRTSFSHEAEEIYRMLGDRPGKEAP</sequence>
<organism evidence="1 2">
    <name type="scientific">Datura stramonium</name>
    <name type="common">Jimsonweed</name>
    <name type="synonym">Common thornapple</name>
    <dbReference type="NCBI Taxonomy" id="4076"/>
    <lineage>
        <taxon>Eukaryota</taxon>
        <taxon>Viridiplantae</taxon>
        <taxon>Streptophyta</taxon>
        <taxon>Embryophyta</taxon>
        <taxon>Tracheophyta</taxon>
        <taxon>Spermatophyta</taxon>
        <taxon>Magnoliopsida</taxon>
        <taxon>eudicotyledons</taxon>
        <taxon>Gunneridae</taxon>
        <taxon>Pentapetalae</taxon>
        <taxon>asterids</taxon>
        <taxon>lamiids</taxon>
        <taxon>Solanales</taxon>
        <taxon>Solanaceae</taxon>
        <taxon>Solanoideae</taxon>
        <taxon>Datureae</taxon>
        <taxon>Datura</taxon>
    </lineage>
</organism>
<gene>
    <name evidence="1" type="ORF">HAX54_004362</name>
</gene>
<proteinExistence type="predicted"/>
<accession>A0ABS8T821</accession>
<evidence type="ECO:0000313" key="1">
    <source>
        <dbReference type="EMBL" id="MCD7467106.1"/>
    </source>
</evidence>
<comment type="caution">
    <text evidence="1">The sequence shown here is derived from an EMBL/GenBank/DDBJ whole genome shotgun (WGS) entry which is preliminary data.</text>
</comment>
<reference evidence="1 2" key="1">
    <citation type="journal article" date="2021" name="BMC Genomics">
        <title>Datura genome reveals duplications of psychoactive alkaloid biosynthetic genes and high mutation rate following tissue culture.</title>
        <authorList>
            <person name="Rajewski A."/>
            <person name="Carter-House D."/>
            <person name="Stajich J."/>
            <person name="Litt A."/>
        </authorList>
    </citation>
    <scope>NUCLEOTIDE SEQUENCE [LARGE SCALE GENOMIC DNA]</scope>
    <source>
        <strain evidence="1">AR-01</strain>
    </source>
</reference>
<dbReference type="Proteomes" id="UP000823775">
    <property type="component" value="Unassembled WGS sequence"/>
</dbReference>
<dbReference type="EMBL" id="JACEIK010001200">
    <property type="protein sequence ID" value="MCD7467106.1"/>
    <property type="molecule type" value="Genomic_DNA"/>
</dbReference>
<protein>
    <submittedName>
        <fullName evidence="1">Uncharacterized protein</fullName>
    </submittedName>
</protein>
<evidence type="ECO:0000313" key="2">
    <source>
        <dbReference type="Proteomes" id="UP000823775"/>
    </source>
</evidence>